<dbReference type="GO" id="GO:0005886">
    <property type="term" value="C:plasma membrane"/>
    <property type="evidence" value="ECO:0007669"/>
    <property type="project" value="TreeGrafter"/>
</dbReference>
<dbReference type="RefSeq" id="WP_211467958.1">
    <property type="nucleotide sequence ID" value="NZ_JAGSXH010000036.1"/>
</dbReference>
<dbReference type="InterPro" id="IPR017517">
    <property type="entry name" value="Maleyloyr_isom"/>
</dbReference>
<dbReference type="PANTHER" id="PTHR40758:SF1">
    <property type="entry name" value="CONSERVED PROTEIN"/>
    <property type="match status" value="1"/>
</dbReference>
<dbReference type="Pfam" id="PF07398">
    <property type="entry name" value="MDMPI_C"/>
    <property type="match status" value="1"/>
</dbReference>
<feature type="domain" description="MDMPI C-terminal" evidence="1">
    <location>
        <begin position="156"/>
        <end position="258"/>
    </location>
</feature>
<evidence type="ECO:0000259" key="2">
    <source>
        <dbReference type="Pfam" id="PF11716"/>
    </source>
</evidence>
<dbReference type="SUPFAM" id="SSF109854">
    <property type="entry name" value="DinB/YfiT-like putative metalloenzymes"/>
    <property type="match status" value="1"/>
</dbReference>
<sequence>MPTLAPSPRRRTIRNETAIELLDGEIRRIAELIADTSPAAPIPGCDRDLADLTEHVALVHKWAATIVESLTPRRIEQRSIEVQVPADWSAVPAWFSRNGAELVAVLRAADPDAPVYSWGADQHVGFWIRRMLHETTIHRTDVEACTGVAGRIEPAVAVDAVDELLDILPFADFFRPNVRDLHGDGETIHLHATDLDGTDLRGEWLITLEPEGFRYSHAHVKGAAAVRGTAQDLALFAYGRRKVGDPQLDVIGDLSLLAHWSSKSAI</sequence>
<organism evidence="3 4">
    <name type="scientific">Actinocrinis puniceicyclus</name>
    <dbReference type="NCBI Taxonomy" id="977794"/>
    <lineage>
        <taxon>Bacteria</taxon>
        <taxon>Bacillati</taxon>
        <taxon>Actinomycetota</taxon>
        <taxon>Actinomycetes</taxon>
        <taxon>Catenulisporales</taxon>
        <taxon>Actinospicaceae</taxon>
        <taxon>Actinocrinis</taxon>
    </lineage>
</organism>
<dbReference type="AlphaFoldDB" id="A0A8J7WPY9"/>
<dbReference type="InterPro" id="IPR024344">
    <property type="entry name" value="MDMPI_metal-binding"/>
</dbReference>
<accession>A0A8J7WPY9</accession>
<keyword evidence="4" id="KW-1185">Reference proteome</keyword>
<dbReference type="EMBL" id="JAGSXH010000036">
    <property type="protein sequence ID" value="MBS2963869.1"/>
    <property type="molecule type" value="Genomic_DNA"/>
</dbReference>
<evidence type="ECO:0000259" key="1">
    <source>
        <dbReference type="Pfam" id="PF07398"/>
    </source>
</evidence>
<dbReference type="NCBIfam" id="TIGR03083">
    <property type="entry name" value="maleylpyruvate isomerase family mycothiol-dependent enzyme"/>
    <property type="match status" value="1"/>
</dbReference>
<protein>
    <submittedName>
        <fullName evidence="3">Maleylpyruvate isomerase family mycothiol-dependent enzyme</fullName>
    </submittedName>
</protein>
<dbReference type="InterPro" id="IPR034660">
    <property type="entry name" value="DinB/YfiT-like"/>
</dbReference>
<evidence type="ECO:0000313" key="4">
    <source>
        <dbReference type="Proteomes" id="UP000677913"/>
    </source>
</evidence>
<dbReference type="InterPro" id="IPR010872">
    <property type="entry name" value="MDMPI_C-term_domain"/>
</dbReference>
<name>A0A8J7WPY9_9ACTN</name>
<reference evidence="3" key="1">
    <citation type="submission" date="2021-04" db="EMBL/GenBank/DDBJ databases">
        <title>Genome based classification of Actinospica acidithermotolerans sp. nov., an actinobacterium isolated from an Indonesian hot spring.</title>
        <authorList>
            <person name="Kusuma A.B."/>
            <person name="Putra K.E."/>
            <person name="Nafisah S."/>
            <person name="Loh J."/>
            <person name="Nouioui I."/>
            <person name="Goodfellow M."/>
        </authorList>
    </citation>
    <scope>NUCLEOTIDE SEQUENCE</scope>
    <source>
        <strain evidence="3">DSM 45618</strain>
    </source>
</reference>
<dbReference type="GO" id="GO:0016853">
    <property type="term" value="F:isomerase activity"/>
    <property type="evidence" value="ECO:0007669"/>
    <property type="project" value="UniProtKB-KW"/>
</dbReference>
<proteinExistence type="predicted"/>
<dbReference type="Pfam" id="PF11716">
    <property type="entry name" value="MDMPI_N"/>
    <property type="match status" value="1"/>
</dbReference>
<dbReference type="GO" id="GO:0046872">
    <property type="term" value="F:metal ion binding"/>
    <property type="evidence" value="ECO:0007669"/>
    <property type="project" value="InterPro"/>
</dbReference>
<keyword evidence="3" id="KW-0413">Isomerase</keyword>
<gene>
    <name evidence="3" type="ORF">KGA66_12495</name>
</gene>
<dbReference type="Proteomes" id="UP000677913">
    <property type="component" value="Unassembled WGS sequence"/>
</dbReference>
<feature type="domain" description="Mycothiol-dependent maleylpyruvate isomerase metal-binding" evidence="2">
    <location>
        <begin position="23"/>
        <end position="142"/>
    </location>
</feature>
<dbReference type="PANTHER" id="PTHR40758">
    <property type="entry name" value="CONSERVED PROTEIN"/>
    <property type="match status" value="1"/>
</dbReference>
<evidence type="ECO:0000313" key="3">
    <source>
        <dbReference type="EMBL" id="MBS2963869.1"/>
    </source>
</evidence>
<comment type="caution">
    <text evidence="3">The sequence shown here is derived from an EMBL/GenBank/DDBJ whole genome shotgun (WGS) entry which is preliminary data.</text>
</comment>